<evidence type="ECO:0000256" key="3">
    <source>
        <dbReference type="ARBA" id="ARBA00022723"/>
    </source>
</evidence>
<organism evidence="8 9">
    <name type="scientific">Massilia agri</name>
    <dbReference type="NCBI Taxonomy" id="1886785"/>
    <lineage>
        <taxon>Bacteria</taxon>
        <taxon>Pseudomonadati</taxon>
        <taxon>Pseudomonadota</taxon>
        <taxon>Betaproteobacteria</taxon>
        <taxon>Burkholderiales</taxon>
        <taxon>Oxalobacteraceae</taxon>
        <taxon>Telluria group</taxon>
        <taxon>Massilia</taxon>
    </lineage>
</organism>
<keyword evidence="5" id="KW-0408">Iron</keyword>
<gene>
    <name evidence="8" type="ORF">NX780_02145</name>
</gene>
<evidence type="ECO:0000256" key="4">
    <source>
        <dbReference type="ARBA" id="ARBA00023002"/>
    </source>
</evidence>
<keyword evidence="3" id="KW-0479">Metal-binding</keyword>
<protein>
    <submittedName>
        <fullName evidence="8">Demethoxyubiquinone hydroxylase family protein</fullName>
    </submittedName>
</protein>
<evidence type="ECO:0000256" key="7">
    <source>
        <dbReference type="ARBA" id="ARBA00023136"/>
    </source>
</evidence>
<dbReference type="PANTHER" id="PTHR11237">
    <property type="entry name" value="COENZYME Q10 BIOSYNTHESIS PROTEIN 7"/>
    <property type="match status" value="1"/>
</dbReference>
<dbReference type="EMBL" id="JANUHA010000001">
    <property type="protein sequence ID" value="MCS0595145.1"/>
    <property type="molecule type" value="Genomic_DNA"/>
</dbReference>
<keyword evidence="9" id="KW-1185">Reference proteome</keyword>
<name>A0ABT2AG46_9BURK</name>
<dbReference type="InterPro" id="IPR011566">
    <property type="entry name" value="Ubq_synth_Coq7"/>
</dbReference>
<sequence>MTVARQSLPLSAGVDAGRILKVNHAGEHGAVHIYAGQILAARLRASRLTAELAEFKAHEEKHRAIFGHELERRGLRKCRSFWMCAVGGYGLGILSGLMGEQAIAITTVAVERVVLRHLHGQLAELGASDPAATTAILQILDDEQHHHDRSAIRLHAPGLLYRALERAVSGATEAVIWIGMRV</sequence>
<evidence type="ECO:0000313" key="8">
    <source>
        <dbReference type="EMBL" id="MCS0595145.1"/>
    </source>
</evidence>
<comment type="pathway">
    <text evidence="1">Cofactor biosynthesis; ubiquinone biosynthesis.</text>
</comment>
<evidence type="ECO:0000256" key="2">
    <source>
        <dbReference type="ARBA" id="ARBA00022688"/>
    </source>
</evidence>
<comment type="caution">
    <text evidence="8">The sequence shown here is derived from an EMBL/GenBank/DDBJ whole genome shotgun (WGS) entry which is preliminary data.</text>
</comment>
<dbReference type="SUPFAM" id="SSF47240">
    <property type="entry name" value="Ferritin-like"/>
    <property type="match status" value="1"/>
</dbReference>
<keyword evidence="7" id="KW-0472">Membrane</keyword>
<reference evidence="8 9" key="1">
    <citation type="submission" date="2022-08" db="EMBL/GenBank/DDBJ databases">
        <title>Reclassification of Massilia species as members of the genera Telluria, Duganella, Pseudoduganella, Mokoshia gen. nov. and Zemynaea gen. nov. using orthogonal and non-orthogonal genome-based approaches.</title>
        <authorList>
            <person name="Bowman J.P."/>
        </authorList>
    </citation>
    <scope>NUCLEOTIDE SEQUENCE [LARGE SCALE GENOMIC DNA]</scope>
    <source>
        <strain evidence="8 9">JCM 31661</strain>
    </source>
</reference>
<accession>A0ABT2AG46</accession>
<evidence type="ECO:0000256" key="1">
    <source>
        <dbReference type="ARBA" id="ARBA00004749"/>
    </source>
</evidence>
<dbReference type="InterPro" id="IPR009078">
    <property type="entry name" value="Ferritin-like_SF"/>
</dbReference>
<keyword evidence="2" id="KW-0831">Ubiquinone biosynthesis</keyword>
<keyword evidence="4" id="KW-0560">Oxidoreductase</keyword>
<dbReference type="Pfam" id="PF03232">
    <property type="entry name" value="COQ7"/>
    <property type="match status" value="1"/>
</dbReference>
<evidence type="ECO:0000256" key="5">
    <source>
        <dbReference type="ARBA" id="ARBA00023004"/>
    </source>
</evidence>
<dbReference type="Proteomes" id="UP001206572">
    <property type="component" value="Unassembled WGS sequence"/>
</dbReference>
<proteinExistence type="predicted"/>
<keyword evidence="6" id="KW-0503">Monooxygenase</keyword>
<dbReference type="RefSeq" id="WP_258826221.1">
    <property type="nucleotide sequence ID" value="NZ_JANUHA010000001.1"/>
</dbReference>
<evidence type="ECO:0000256" key="6">
    <source>
        <dbReference type="ARBA" id="ARBA00023033"/>
    </source>
</evidence>
<evidence type="ECO:0000313" key="9">
    <source>
        <dbReference type="Proteomes" id="UP001206572"/>
    </source>
</evidence>
<dbReference type="PANTHER" id="PTHR11237:SF4">
    <property type="entry name" value="5-DEMETHOXYUBIQUINONE HYDROXYLASE, MITOCHONDRIAL"/>
    <property type="match status" value="1"/>
</dbReference>